<reference evidence="2 3" key="1">
    <citation type="submission" date="2023-02" db="EMBL/GenBank/DDBJ databases">
        <title>Dictyobacter halimunensis sp. nov., a new member of the class Ktedonobacteria from forest soil in a geothermal area.</title>
        <authorList>
            <person name="Rachmania M.K."/>
            <person name="Ningsih F."/>
            <person name="Sakai Y."/>
            <person name="Yabe S."/>
            <person name="Yokota A."/>
            <person name="Sjamsuridzal W."/>
        </authorList>
    </citation>
    <scope>NUCLEOTIDE SEQUENCE [LARGE SCALE GENOMIC DNA]</scope>
    <source>
        <strain evidence="2 3">S3.2.2.5</strain>
    </source>
</reference>
<keyword evidence="3" id="KW-1185">Reference proteome</keyword>
<dbReference type="PANTHER" id="PTHR47199:SF2">
    <property type="entry name" value="PHOTOSYSTEM II STABILITY_ASSEMBLY FACTOR HCF136, CHLOROPLASTIC"/>
    <property type="match status" value="1"/>
</dbReference>
<dbReference type="PANTHER" id="PTHR47199">
    <property type="entry name" value="PHOTOSYSTEM II STABILITY/ASSEMBLY FACTOR HCF136, CHLOROPLASTIC"/>
    <property type="match status" value="1"/>
</dbReference>
<name>A0ABQ6FH97_9CHLR</name>
<keyword evidence="1" id="KW-0472">Membrane</keyword>
<evidence type="ECO:0008006" key="4">
    <source>
        <dbReference type="Google" id="ProtNLM"/>
    </source>
</evidence>
<dbReference type="EMBL" id="BSRI01000001">
    <property type="protein sequence ID" value="GLV53390.1"/>
    <property type="molecule type" value="Genomic_DNA"/>
</dbReference>
<evidence type="ECO:0000313" key="2">
    <source>
        <dbReference type="EMBL" id="GLV53390.1"/>
    </source>
</evidence>
<evidence type="ECO:0000256" key="1">
    <source>
        <dbReference type="SAM" id="Phobius"/>
    </source>
</evidence>
<dbReference type="Proteomes" id="UP001344906">
    <property type="component" value="Unassembled WGS sequence"/>
</dbReference>
<sequence>MSNPEDLIRDEVEYPAQTQQLQKHYMRSQDNQRSLLSIRTRLLELQTTQHTTSTATEKSQPIPTADLPDESFDNPVIGQFRQPLDIHPNRQRKNTMRTWYRAALIAVLCIAILGSLWYALLQLPHQAGQPVQPHKTPQQDSSILEILTMTMTSPTSGWGVVVTAQNETMTLAHTTDGGKTWQPFNSIQRQVSRMVTSALDDQTAWIILNTSSDPHAYGSAMRTTDAGKHWTDLRLPPEVQDVTFIDHQHGWGWNINPISQVESSRTIYATADGGTTWHSVSVMDPNRKPGDTVTGALPFDDVLDIQFVTAQHGWAILSALNGIPHAYLYQTQDGGKTWTLQQLPQPASGPISGIHVPMQEDKSAGASLFVRPPQFFSPQTGILSVTSQQNAQSPLKLYLYATNDGGQHWLPLGNTIENEGNLLMLDTSHILLANRTAITPYTLINNQWQKQPSPKITGPITFAIANGSHVWIHTQQTSGKQMVETLYMSSDKGNSWQQILHRTVPPLTLTYP</sequence>
<evidence type="ECO:0000313" key="3">
    <source>
        <dbReference type="Proteomes" id="UP001344906"/>
    </source>
</evidence>
<protein>
    <recommendedName>
        <fullName evidence="4">Photosynthesis system II assembly factor Ycf48/Hcf136-like domain-containing protein</fullName>
    </recommendedName>
</protein>
<keyword evidence="1" id="KW-1133">Transmembrane helix</keyword>
<dbReference type="CDD" id="cd15482">
    <property type="entry name" value="Sialidase_non-viral"/>
    <property type="match status" value="1"/>
</dbReference>
<feature type="transmembrane region" description="Helical" evidence="1">
    <location>
        <begin position="99"/>
        <end position="120"/>
    </location>
</feature>
<proteinExistence type="predicted"/>
<dbReference type="InterPro" id="IPR015943">
    <property type="entry name" value="WD40/YVTN_repeat-like_dom_sf"/>
</dbReference>
<dbReference type="Gene3D" id="2.130.10.10">
    <property type="entry name" value="YVTN repeat-like/Quinoprotein amine dehydrogenase"/>
    <property type="match status" value="2"/>
</dbReference>
<keyword evidence="1" id="KW-0812">Transmembrane</keyword>
<comment type="caution">
    <text evidence="2">The sequence shown here is derived from an EMBL/GenBank/DDBJ whole genome shotgun (WGS) entry which is preliminary data.</text>
</comment>
<gene>
    <name evidence="2" type="ORF">KDH_02450</name>
</gene>
<accession>A0ABQ6FH97</accession>
<dbReference type="SUPFAM" id="SSF110296">
    <property type="entry name" value="Oligoxyloglucan reducing end-specific cellobiohydrolase"/>
    <property type="match status" value="1"/>
</dbReference>
<organism evidence="2 3">
    <name type="scientific">Dictyobacter halimunensis</name>
    <dbReference type="NCBI Taxonomy" id="3026934"/>
    <lineage>
        <taxon>Bacteria</taxon>
        <taxon>Bacillati</taxon>
        <taxon>Chloroflexota</taxon>
        <taxon>Ktedonobacteria</taxon>
        <taxon>Ktedonobacterales</taxon>
        <taxon>Dictyobacteraceae</taxon>
        <taxon>Dictyobacter</taxon>
    </lineage>
</organism>
<dbReference type="RefSeq" id="WP_338246962.1">
    <property type="nucleotide sequence ID" value="NZ_BSRI01000001.1"/>
</dbReference>